<dbReference type="Proteomes" id="UP001295444">
    <property type="component" value="Chromosome 09"/>
</dbReference>
<feature type="non-terminal residue" evidence="2">
    <location>
        <position position="77"/>
    </location>
</feature>
<reference evidence="2" key="1">
    <citation type="submission" date="2022-03" db="EMBL/GenBank/DDBJ databases">
        <authorList>
            <person name="Alioto T."/>
            <person name="Alioto T."/>
            <person name="Gomez Garrido J."/>
        </authorList>
    </citation>
    <scope>NUCLEOTIDE SEQUENCE</scope>
</reference>
<accession>A0AAD1T4M0</accession>
<evidence type="ECO:0000313" key="2">
    <source>
        <dbReference type="EMBL" id="CAH2315838.1"/>
    </source>
</evidence>
<protein>
    <submittedName>
        <fullName evidence="2">Uncharacterized protein</fullName>
    </submittedName>
</protein>
<name>A0AAD1T4M0_PELCU</name>
<feature type="region of interest" description="Disordered" evidence="1">
    <location>
        <begin position="1"/>
        <end position="28"/>
    </location>
</feature>
<proteinExistence type="predicted"/>
<evidence type="ECO:0000313" key="3">
    <source>
        <dbReference type="Proteomes" id="UP001295444"/>
    </source>
</evidence>
<feature type="non-terminal residue" evidence="2">
    <location>
        <position position="1"/>
    </location>
</feature>
<dbReference type="AlphaFoldDB" id="A0AAD1T4M0"/>
<dbReference type="EMBL" id="OW240920">
    <property type="protein sequence ID" value="CAH2315838.1"/>
    <property type="molecule type" value="Genomic_DNA"/>
</dbReference>
<organism evidence="2 3">
    <name type="scientific">Pelobates cultripes</name>
    <name type="common">Western spadefoot toad</name>
    <dbReference type="NCBI Taxonomy" id="61616"/>
    <lineage>
        <taxon>Eukaryota</taxon>
        <taxon>Metazoa</taxon>
        <taxon>Chordata</taxon>
        <taxon>Craniata</taxon>
        <taxon>Vertebrata</taxon>
        <taxon>Euteleostomi</taxon>
        <taxon>Amphibia</taxon>
        <taxon>Batrachia</taxon>
        <taxon>Anura</taxon>
        <taxon>Pelobatoidea</taxon>
        <taxon>Pelobatidae</taxon>
        <taxon>Pelobates</taxon>
    </lineage>
</organism>
<evidence type="ECO:0000256" key="1">
    <source>
        <dbReference type="SAM" id="MobiDB-lite"/>
    </source>
</evidence>
<keyword evidence="3" id="KW-1185">Reference proteome</keyword>
<sequence length="77" mass="8354">TQTGGRAGTAVTPGLLPGDTPGKDSGMAEYEIPEDLSRTGKRDIPAKVWLPDAVSRKPNSKQPFIEAAMKTWNQIRF</sequence>
<gene>
    <name evidence="2" type="ORF">PECUL_23A036732</name>
</gene>